<gene>
    <name evidence="2" type="ORF">MNBD_GAMMA04-1613</name>
</gene>
<evidence type="ECO:0000256" key="1">
    <source>
        <dbReference type="SAM" id="MobiDB-lite"/>
    </source>
</evidence>
<organism evidence="2">
    <name type="scientific">hydrothermal vent metagenome</name>
    <dbReference type="NCBI Taxonomy" id="652676"/>
    <lineage>
        <taxon>unclassified sequences</taxon>
        <taxon>metagenomes</taxon>
        <taxon>ecological metagenomes</taxon>
    </lineage>
</organism>
<feature type="compositionally biased region" description="Basic residues" evidence="1">
    <location>
        <begin position="13"/>
        <end position="34"/>
    </location>
</feature>
<accession>A0A3B0VUP4</accession>
<name>A0A3B0VUP4_9ZZZZ</name>
<dbReference type="AlphaFoldDB" id="A0A3B0VUP4"/>
<reference evidence="2" key="1">
    <citation type="submission" date="2018-06" db="EMBL/GenBank/DDBJ databases">
        <authorList>
            <person name="Zhirakovskaya E."/>
        </authorList>
    </citation>
    <scope>NUCLEOTIDE SEQUENCE</scope>
</reference>
<evidence type="ECO:0000313" key="2">
    <source>
        <dbReference type="EMBL" id="VAW47358.1"/>
    </source>
</evidence>
<sequence length="34" mass="4209">MQNSRPKVVPVRKYTRRRNGQLEHVRKHKRSLPR</sequence>
<feature type="region of interest" description="Disordered" evidence="1">
    <location>
        <begin position="1"/>
        <end position="34"/>
    </location>
</feature>
<proteinExistence type="predicted"/>
<dbReference type="EMBL" id="UOFB01000192">
    <property type="protein sequence ID" value="VAW47358.1"/>
    <property type="molecule type" value="Genomic_DNA"/>
</dbReference>
<protein>
    <submittedName>
        <fullName evidence="2">Uncharacterized protein</fullName>
    </submittedName>
</protein>